<keyword evidence="6" id="KW-0969">Cilium</keyword>
<evidence type="ECO:0000259" key="5">
    <source>
        <dbReference type="Pfam" id="PF00700"/>
    </source>
</evidence>
<keyword evidence="3" id="KW-0964">Secreted</keyword>
<dbReference type="Pfam" id="PF00700">
    <property type="entry name" value="Flagellin_C"/>
    <property type="match status" value="1"/>
</dbReference>
<dbReference type="Pfam" id="PF00669">
    <property type="entry name" value="Flagellin_N"/>
    <property type="match status" value="1"/>
</dbReference>
<dbReference type="InterPro" id="IPR001029">
    <property type="entry name" value="Flagellin_N"/>
</dbReference>
<evidence type="ECO:0000256" key="1">
    <source>
        <dbReference type="ARBA" id="ARBA00005709"/>
    </source>
</evidence>
<evidence type="ECO:0000256" key="3">
    <source>
        <dbReference type="RuleBase" id="RU362073"/>
    </source>
</evidence>
<evidence type="ECO:0000313" key="6">
    <source>
        <dbReference type="EMBL" id="MTW12779.1"/>
    </source>
</evidence>
<organism evidence="6 7">
    <name type="scientific">Massilia eburnea</name>
    <dbReference type="NCBI Taxonomy" id="1776165"/>
    <lineage>
        <taxon>Bacteria</taxon>
        <taxon>Pseudomonadati</taxon>
        <taxon>Pseudomonadota</taxon>
        <taxon>Betaproteobacteria</taxon>
        <taxon>Burkholderiales</taxon>
        <taxon>Oxalobacteraceae</taxon>
        <taxon>Telluria group</taxon>
        <taxon>Massilia</taxon>
    </lineage>
</organism>
<keyword evidence="6" id="KW-0966">Cell projection</keyword>
<evidence type="ECO:0000259" key="4">
    <source>
        <dbReference type="Pfam" id="PF00669"/>
    </source>
</evidence>
<feature type="domain" description="Flagellin C-terminal" evidence="5">
    <location>
        <begin position="220"/>
        <end position="304"/>
    </location>
</feature>
<dbReference type="PANTHER" id="PTHR42792:SF2">
    <property type="entry name" value="FLAGELLIN"/>
    <property type="match status" value="1"/>
</dbReference>
<comment type="similarity">
    <text evidence="1 3">Belongs to the bacterial flagellin family.</text>
</comment>
<dbReference type="InterPro" id="IPR001492">
    <property type="entry name" value="Flagellin"/>
</dbReference>
<evidence type="ECO:0000256" key="2">
    <source>
        <dbReference type="ARBA" id="ARBA00023143"/>
    </source>
</evidence>
<keyword evidence="6" id="KW-0282">Flagellum</keyword>
<sequence>MLSLHTNAAALSAQNSISRTQSSLSTSMTRLSTGFRINSAMDDAAGLQIATRLKTQTSGMGVAMRNTQNSISLMQTSEGALDETTNILNRMKDLATQAADGSSTAADQSAMQKEYNSLTDELSNIFNNTKFGGTTLLQKAGGAAPGKLSAAITFQIGASSGEKLSADFSTERNTASADIKAAAAGFVDAGVAGAANGTEISDLAGGVAATGSTNANATIDKLATAIDSVGALRSKLGAVSNRLDHVYNNLSNISTNTKNATGRIMDVDFASESATMTSSQMLLQAGTAMLKQSNSQSSLVMSLLQ</sequence>
<gene>
    <name evidence="6" type="ORF">GM658_19405</name>
</gene>
<reference evidence="6 7" key="1">
    <citation type="submission" date="2019-11" db="EMBL/GenBank/DDBJ databases">
        <title>Type strains purchased from KCTC, JCM and DSMZ.</title>
        <authorList>
            <person name="Lu H."/>
        </authorList>
    </citation>
    <scope>NUCLEOTIDE SEQUENCE [LARGE SCALE GENOMIC DNA]</scope>
    <source>
        <strain evidence="6 7">JCM 31587</strain>
    </source>
</reference>
<keyword evidence="2 3" id="KW-0975">Bacterial flagellum</keyword>
<evidence type="ECO:0000313" key="7">
    <source>
        <dbReference type="Proteomes" id="UP000472320"/>
    </source>
</evidence>
<dbReference type="EMBL" id="WNKX01000016">
    <property type="protein sequence ID" value="MTW12779.1"/>
    <property type="molecule type" value="Genomic_DNA"/>
</dbReference>
<keyword evidence="7" id="KW-1185">Reference proteome</keyword>
<dbReference type="AlphaFoldDB" id="A0A6L6QKH5"/>
<proteinExistence type="inferred from homology"/>
<dbReference type="GO" id="GO:0009288">
    <property type="term" value="C:bacterial-type flagellum"/>
    <property type="evidence" value="ECO:0007669"/>
    <property type="project" value="UniProtKB-SubCell"/>
</dbReference>
<feature type="domain" description="Flagellin N-terminal" evidence="4">
    <location>
        <begin position="6"/>
        <end position="139"/>
    </location>
</feature>
<comment type="function">
    <text evidence="3">Flagellin is the subunit protein which polymerizes to form the filaments of bacterial flagella.</text>
</comment>
<dbReference type="Proteomes" id="UP000472320">
    <property type="component" value="Unassembled WGS sequence"/>
</dbReference>
<dbReference type="PANTHER" id="PTHR42792">
    <property type="entry name" value="FLAGELLIN"/>
    <property type="match status" value="1"/>
</dbReference>
<comment type="subcellular location">
    <subcellularLocation>
        <location evidence="3">Secreted</location>
    </subcellularLocation>
    <subcellularLocation>
        <location evidence="3">Bacterial flagellum</location>
    </subcellularLocation>
</comment>
<dbReference type="OrthoDB" id="9796789at2"/>
<dbReference type="SUPFAM" id="SSF64518">
    <property type="entry name" value="Phase 1 flagellin"/>
    <property type="match status" value="1"/>
</dbReference>
<comment type="caution">
    <text evidence="6">The sequence shown here is derived from an EMBL/GenBank/DDBJ whole genome shotgun (WGS) entry which is preliminary data.</text>
</comment>
<dbReference type="RefSeq" id="WP_155455720.1">
    <property type="nucleotide sequence ID" value="NZ_WNKX01000016.1"/>
</dbReference>
<dbReference type="InterPro" id="IPR046358">
    <property type="entry name" value="Flagellin_C"/>
</dbReference>
<protein>
    <recommendedName>
        <fullName evidence="3">Flagellin</fullName>
    </recommendedName>
</protein>
<dbReference type="GO" id="GO:0005576">
    <property type="term" value="C:extracellular region"/>
    <property type="evidence" value="ECO:0007669"/>
    <property type="project" value="UniProtKB-SubCell"/>
</dbReference>
<dbReference type="GO" id="GO:0005198">
    <property type="term" value="F:structural molecule activity"/>
    <property type="evidence" value="ECO:0007669"/>
    <property type="project" value="UniProtKB-UniRule"/>
</dbReference>
<name>A0A6L6QKH5_9BURK</name>
<dbReference type="Gene3D" id="1.20.1330.10">
    <property type="entry name" value="f41 fragment of flagellin, N-terminal domain"/>
    <property type="match status" value="1"/>
</dbReference>
<dbReference type="PRINTS" id="PR00207">
    <property type="entry name" value="FLAGELLIN"/>
</dbReference>
<accession>A0A6L6QKH5</accession>